<dbReference type="PATRIC" id="fig|33036.3.peg.1445"/>
<name>A0A133KCT9_9FIRM</name>
<sequence>MDMFWESTDRHKYRTPYYTFKRIDTGSKKDMEPLQEALNNCCFDDDK</sequence>
<dbReference type="EMBL" id="LRPM01000052">
    <property type="protein sequence ID" value="KWZ77376.1"/>
    <property type="molecule type" value="Genomic_DNA"/>
</dbReference>
<proteinExistence type="predicted"/>
<dbReference type="Proteomes" id="UP000070383">
    <property type="component" value="Unassembled WGS sequence"/>
</dbReference>
<evidence type="ECO:0000313" key="1">
    <source>
        <dbReference type="EMBL" id="KWZ77376.1"/>
    </source>
</evidence>
<keyword evidence="2" id="KW-1185">Reference proteome</keyword>
<accession>A0A133KCT9</accession>
<comment type="caution">
    <text evidence="1">The sequence shown here is derived from an EMBL/GenBank/DDBJ whole genome shotgun (WGS) entry which is preliminary data.</text>
</comment>
<reference evidence="2" key="1">
    <citation type="submission" date="2016-01" db="EMBL/GenBank/DDBJ databases">
        <authorList>
            <person name="Mitreva M."/>
            <person name="Pepin K.H."/>
            <person name="Mihindukulasuriya K.A."/>
            <person name="Fulton R."/>
            <person name="Fronick C."/>
            <person name="O'Laughlin M."/>
            <person name="Miner T."/>
            <person name="Herter B."/>
            <person name="Rosa B.A."/>
            <person name="Cordes M."/>
            <person name="Tomlinson C."/>
            <person name="Wollam A."/>
            <person name="Palsikar V.B."/>
            <person name="Mardis E.R."/>
            <person name="Wilson R.K."/>
        </authorList>
    </citation>
    <scope>NUCLEOTIDE SEQUENCE [LARGE SCALE GENOMIC DNA]</scope>
    <source>
        <strain evidence="2">MJR8151</strain>
    </source>
</reference>
<organism evidence="1 2">
    <name type="scientific">Anaerococcus tetradius</name>
    <dbReference type="NCBI Taxonomy" id="33036"/>
    <lineage>
        <taxon>Bacteria</taxon>
        <taxon>Bacillati</taxon>
        <taxon>Bacillota</taxon>
        <taxon>Tissierellia</taxon>
        <taxon>Tissierellales</taxon>
        <taxon>Peptoniphilaceae</taxon>
        <taxon>Anaerococcus</taxon>
    </lineage>
</organism>
<protein>
    <submittedName>
        <fullName evidence="1">Uncharacterized protein</fullName>
    </submittedName>
</protein>
<dbReference type="AlphaFoldDB" id="A0A133KCT9"/>
<evidence type="ECO:0000313" key="2">
    <source>
        <dbReference type="Proteomes" id="UP000070383"/>
    </source>
</evidence>
<gene>
    <name evidence="1" type="ORF">HMPREF3200_01458</name>
</gene>